<comment type="function">
    <text evidence="6">Toxic component of a toxin-antitoxin (TA) system. An RNase.</text>
</comment>
<keyword evidence="1 6" id="KW-1277">Toxin-antitoxin system</keyword>
<dbReference type="InterPro" id="IPR002716">
    <property type="entry name" value="PIN_dom"/>
</dbReference>
<organism evidence="8 9">
    <name type="scientific">Sphaerimonospora cavernae</name>
    <dbReference type="NCBI Taxonomy" id="1740611"/>
    <lineage>
        <taxon>Bacteria</taxon>
        <taxon>Bacillati</taxon>
        <taxon>Actinomycetota</taxon>
        <taxon>Actinomycetes</taxon>
        <taxon>Streptosporangiales</taxon>
        <taxon>Streptosporangiaceae</taxon>
        <taxon>Sphaerimonospora</taxon>
    </lineage>
</organism>
<evidence type="ECO:0000256" key="1">
    <source>
        <dbReference type="ARBA" id="ARBA00022649"/>
    </source>
</evidence>
<keyword evidence="3 6" id="KW-0479">Metal-binding</keyword>
<dbReference type="InterPro" id="IPR022907">
    <property type="entry name" value="VapC_family"/>
</dbReference>
<dbReference type="PANTHER" id="PTHR35901">
    <property type="entry name" value="RIBONUCLEASE VAPC3"/>
    <property type="match status" value="1"/>
</dbReference>
<proteinExistence type="inferred from homology"/>
<comment type="caution">
    <text evidence="8">The sequence shown here is derived from an EMBL/GenBank/DDBJ whole genome shotgun (WGS) entry which is preliminary data.</text>
</comment>
<evidence type="ECO:0000259" key="7">
    <source>
        <dbReference type="Pfam" id="PF01850"/>
    </source>
</evidence>
<evidence type="ECO:0000256" key="4">
    <source>
        <dbReference type="ARBA" id="ARBA00022801"/>
    </source>
</evidence>
<name>A0ABV6TYF4_9ACTN</name>
<keyword evidence="2 6" id="KW-0540">Nuclease</keyword>
<keyword evidence="9" id="KW-1185">Reference proteome</keyword>
<dbReference type="CDD" id="cd09873">
    <property type="entry name" value="PIN_Pae0151-like"/>
    <property type="match status" value="1"/>
</dbReference>
<keyword evidence="6" id="KW-0800">Toxin</keyword>
<dbReference type="InterPro" id="IPR029060">
    <property type="entry name" value="PIN-like_dom_sf"/>
</dbReference>
<comment type="cofactor">
    <cofactor evidence="6">
        <name>Mg(2+)</name>
        <dbReference type="ChEBI" id="CHEBI:18420"/>
    </cofactor>
</comment>
<dbReference type="Pfam" id="PF01850">
    <property type="entry name" value="PIN"/>
    <property type="match status" value="1"/>
</dbReference>
<protein>
    <recommendedName>
        <fullName evidence="6">Ribonuclease VapC</fullName>
        <shortName evidence="6">RNase VapC</shortName>
        <ecNumber evidence="6">3.1.-.-</ecNumber>
    </recommendedName>
    <alternativeName>
        <fullName evidence="6">Toxin VapC</fullName>
    </alternativeName>
</protein>
<dbReference type="EC" id="3.1.-.-" evidence="6"/>
<reference evidence="8 9" key="1">
    <citation type="submission" date="2024-09" db="EMBL/GenBank/DDBJ databases">
        <authorList>
            <person name="Sun Q."/>
            <person name="Mori K."/>
        </authorList>
    </citation>
    <scope>NUCLEOTIDE SEQUENCE [LARGE SCALE GENOMIC DNA]</scope>
    <source>
        <strain evidence="8 9">TBRC 1851</strain>
    </source>
</reference>
<dbReference type="Gene3D" id="3.40.50.1010">
    <property type="entry name" value="5'-nuclease"/>
    <property type="match status" value="1"/>
</dbReference>
<dbReference type="RefSeq" id="WP_394299028.1">
    <property type="nucleotide sequence ID" value="NZ_JBHMQT010000002.1"/>
</dbReference>
<accession>A0ABV6TYF4</accession>
<evidence type="ECO:0000256" key="6">
    <source>
        <dbReference type="HAMAP-Rule" id="MF_00265"/>
    </source>
</evidence>
<evidence type="ECO:0000256" key="5">
    <source>
        <dbReference type="ARBA" id="ARBA00022842"/>
    </source>
</evidence>
<feature type="binding site" evidence="6">
    <location>
        <position position="5"/>
    </location>
    <ligand>
        <name>Mg(2+)</name>
        <dbReference type="ChEBI" id="CHEBI:18420"/>
    </ligand>
</feature>
<evidence type="ECO:0000256" key="2">
    <source>
        <dbReference type="ARBA" id="ARBA00022722"/>
    </source>
</evidence>
<dbReference type="HAMAP" id="MF_00265">
    <property type="entry name" value="VapC_Nob1"/>
    <property type="match status" value="1"/>
</dbReference>
<sequence>MIVIDASVLAEALTGSGSVGDAAREVLAADTRWAAPSHLKVETMSVIRGRLLGRKITSAVADQAADDLREILVDRIDEDGLLPRMWQLRHNLSSYDAAYVAAAEALQCTLVTADRKLAAATGPLCRIQVI</sequence>
<dbReference type="SUPFAM" id="SSF88723">
    <property type="entry name" value="PIN domain-like"/>
    <property type="match status" value="1"/>
</dbReference>
<dbReference type="InterPro" id="IPR044153">
    <property type="entry name" value="PIN_Pae0151-like"/>
</dbReference>
<dbReference type="Proteomes" id="UP001589870">
    <property type="component" value="Unassembled WGS sequence"/>
</dbReference>
<dbReference type="EMBL" id="JBHMQT010000002">
    <property type="protein sequence ID" value="MFC0860752.1"/>
    <property type="molecule type" value="Genomic_DNA"/>
</dbReference>
<evidence type="ECO:0000313" key="8">
    <source>
        <dbReference type="EMBL" id="MFC0860752.1"/>
    </source>
</evidence>
<keyword evidence="5 6" id="KW-0460">Magnesium</keyword>
<keyword evidence="4 6" id="KW-0378">Hydrolase</keyword>
<comment type="similarity">
    <text evidence="6">Belongs to the PINc/VapC protein family.</text>
</comment>
<dbReference type="InterPro" id="IPR051619">
    <property type="entry name" value="TypeII_TA_RNase_PINc/VapC"/>
</dbReference>
<evidence type="ECO:0000313" key="9">
    <source>
        <dbReference type="Proteomes" id="UP001589870"/>
    </source>
</evidence>
<evidence type="ECO:0000256" key="3">
    <source>
        <dbReference type="ARBA" id="ARBA00022723"/>
    </source>
</evidence>
<dbReference type="PANTHER" id="PTHR35901:SF1">
    <property type="entry name" value="EXONUCLEASE VAPC9"/>
    <property type="match status" value="1"/>
</dbReference>
<feature type="domain" description="PIN" evidence="7">
    <location>
        <begin position="2"/>
        <end position="120"/>
    </location>
</feature>
<gene>
    <name evidence="6" type="primary">vapC</name>
    <name evidence="8" type="ORF">ACFHYQ_00420</name>
</gene>
<feature type="binding site" evidence="6">
    <location>
        <position position="96"/>
    </location>
    <ligand>
        <name>Mg(2+)</name>
        <dbReference type="ChEBI" id="CHEBI:18420"/>
    </ligand>
</feature>